<dbReference type="SUPFAM" id="SSF69618">
    <property type="entry name" value="HemD-like"/>
    <property type="match status" value="1"/>
</dbReference>
<dbReference type="PANTHER" id="PTHR38042">
    <property type="entry name" value="UROPORPHYRINOGEN-III SYNTHASE, CHLOROPLASTIC"/>
    <property type="match status" value="1"/>
</dbReference>
<evidence type="ECO:0000313" key="12">
    <source>
        <dbReference type="Proteomes" id="UP000054075"/>
    </source>
</evidence>
<dbReference type="GO" id="GO:0006782">
    <property type="term" value="P:protoporphyrinogen IX biosynthetic process"/>
    <property type="evidence" value="ECO:0007669"/>
    <property type="project" value="UniProtKB-UniRule"/>
</dbReference>
<protein>
    <recommendedName>
        <fullName evidence="7 9">Uroporphyrinogen-III synthase</fullName>
        <ecNumber evidence="3 9">4.2.1.75</ecNumber>
    </recommendedName>
</protein>
<dbReference type="EMBL" id="AAQJ02000001">
    <property type="protein sequence ID" value="EDP46054.1"/>
    <property type="molecule type" value="Genomic_DNA"/>
</dbReference>
<dbReference type="GO" id="GO:0004852">
    <property type="term" value="F:uroporphyrinogen-III synthase activity"/>
    <property type="evidence" value="ECO:0007669"/>
    <property type="project" value="UniProtKB-UniRule"/>
</dbReference>
<reference evidence="11" key="2">
    <citation type="submission" date="2007-10" db="EMBL/GenBank/DDBJ databases">
        <authorList>
            <person name="Myers G.S."/>
        </authorList>
    </citation>
    <scope>NUCLEOTIDE SEQUENCE [LARGE SCALE GENOMIC DNA]</scope>
</reference>
<comment type="caution">
    <text evidence="11">The sequence shown here is derived from an EMBL/GenBank/DDBJ whole genome shotgun (WGS) entry which is preliminary data.</text>
</comment>
<comment type="catalytic activity">
    <reaction evidence="8 9">
        <text>hydroxymethylbilane = uroporphyrinogen III + H2O</text>
        <dbReference type="Rhea" id="RHEA:18965"/>
        <dbReference type="ChEBI" id="CHEBI:15377"/>
        <dbReference type="ChEBI" id="CHEBI:57308"/>
        <dbReference type="ChEBI" id="CHEBI:57845"/>
        <dbReference type="EC" id="4.2.1.75"/>
    </reaction>
</comment>
<evidence type="ECO:0000259" key="10">
    <source>
        <dbReference type="Pfam" id="PF02602"/>
    </source>
</evidence>
<proteinExistence type="inferred from homology"/>
<gene>
    <name evidence="11" type="primary">hemD</name>
    <name evidence="11" type="ORF">RICGR_0105</name>
</gene>
<dbReference type="AlphaFoldDB" id="A8PKZ2"/>
<accession>A8PKZ2</accession>
<evidence type="ECO:0000256" key="3">
    <source>
        <dbReference type="ARBA" id="ARBA00013109"/>
    </source>
</evidence>
<evidence type="ECO:0000256" key="6">
    <source>
        <dbReference type="ARBA" id="ARBA00037589"/>
    </source>
</evidence>
<comment type="similarity">
    <text evidence="2 9">Belongs to the uroporphyrinogen-III synthase family.</text>
</comment>
<dbReference type="InterPro" id="IPR036108">
    <property type="entry name" value="4pyrrol_syn_uPrphyn_synt_sf"/>
</dbReference>
<dbReference type="Gene3D" id="3.40.50.10090">
    <property type="match status" value="2"/>
</dbReference>
<comment type="pathway">
    <text evidence="1 9">Porphyrin-containing compound metabolism; protoporphyrin-IX biosynthesis; coproporphyrinogen-III from 5-aminolevulinate: step 3/4.</text>
</comment>
<evidence type="ECO:0000256" key="8">
    <source>
        <dbReference type="ARBA" id="ARBA00048617"/>
    </source>
</evidence>
<evidence type="ECO:0000256" key="4">
    <source>
        <dbReference type="ARBA" id="ARBA00023239"/>
    </source>
</evidence>
<evidence type="ECO:0000256" key="1">
    <source>
        <dbReference type="ARBA" id="ARBA00004772"/>
    </source>
</evidence>
<evidence type="ECO:0000256" key="5">
    <source>
        <dbReference type="ARBA" id="ARBA00023244"/>
    </source>
</evidence>
<organism evidence="11 12">
    <name type="scientific">Rickettsiella grylli</name>
    <dbReference type="NCBI Taxonomy" id="59196"/>
    <lineage>
        <taxon>Bacteria</taxon>
        <taxon>Pseudomonadati</taxon>
        <taxon>Pseudomonadota</taxon>
        <taxon>Gammaproteobacteria</taxon>
        <taxon>Legionellales</taxon>
        <taxon>Coxiellaceae</taxon>
        <taxon>Rickettsiella</taxon>
    </lineage>
</organism>
<dbReference type="EC" id="4.2.1.75" evidence="3 9"/>
<reference evidence="11" key="1">
    <citation type="submission" date="2006-04" db="EMBL/GenBank/DDBJ databases">
        <authorList>
            <person name="Seshadri R."/>
            <person name="Federici B.A."/>
        </authorList>
    </citation>
    <scope>NUCLEOTIDE SEQUENCE [LARGE SCALE GENOMIC DNA]</scope>
</reference>
<dbReference type="eggNOG" id="COG1587">
    <property type="taxonomic scope" value="Bacteria"/>
</dbReference>
<evidence type="ECO:0000256" key="9">
    <source>
        <dbReference type="RuleBase" id="RU366031"/>
    </source>
</evidence>
<evidence type="ECO:0000256" key="2">
    <source>
        <dbReference type="ARBA" id="ARBA00008133"/>
    </source>
</evidence>
<dbReference type="RefSeq" id="WP_006035041.1">
    <property type="nucleotide sequence ID" value="NZ_AAQJ02000001.1"/>
</dbReference>
<dbReference type="UniPathway" id="UPA00251">
    <property type="reaction ID" value="UER00320"/>
</dbReference>
<dbReference type="STRING" id="59196.RICGR_0105"/>
<name>A8PKZ2_9COXI</name>
<keyword evidence="12" id="KW-1185">Reference proteome</keyword>
<dbReference type="PANTHER" id="PTHR38042:SF1">
    <property type="entry name" value="UROPORPHYRINOGEN-III SYNTHASE, CHLOROPLASTIC"/>
    <property type="match status" value="1"/>
</dbReference>
<dbReference type="CDD" id="cd06578">
    <property type="entry name" value="HemD"/>
    <property type="match status" value="1"/>
</dbReference>
<keyword evidence="4 9" id="KW-0456">Lyase</keyword>
<evidence type="ECO:0000313" key="11">
    <source>
        <dbReference type="EMBL" id="EDP46054.1"/>
    </source>
</evidence>
<feature type="domain" description="Tetrapyrrole biosynthesis uroporphyrinogen III synthase" evidence="10">
    <location>
        <begin position="20"/>
        <end position="230"/>
    </location>
</feature>
<sequence>MVALYNLRVLITRPLHQTSELTTQIQNCGGFVVHFPTLEINQVPNIKKINSELKKLNHYHFVIFISPNSVFNTAPSIHAIWPHWPCSTKTIATGLGTVSALKQHHLPSHFHPEKNYTGMGIINLSILQTIKGKKILIIKGQGGRLNLIKNLKTRGASVNNLVVYKRQLPAIEKQCIPNQEDIDVIICTSGTGLKNLVTLLHPRWESHLFKKQMLVISPRLAVIAKKLGFVKLPLIADNASHDAILHTLFSWQEQPIWKHNPI</sequence>
<comment type="function">
    <text evidence="6 9">Catalyzes cyclization of the linear tetrapyrrole, hydroxymethylbilane, to the macrocyclic uroporphyrinogen III.</text>
</comment>
<dbReference type="InterPro" id="IPR003754">
    <property type="entry name" value="4pyrrol_synth_uPrphyn_synth"/>
</dbReference>
<dbReference type="Proteomes" id="UP000054075">
    <property type="component" value="Unassembled WGS sequence"/>
</dbReference>
<dbReference type="Pfam" id="PF02602">
    <property type="entry name" value="HEM4"/>
    <property type="match status" value="1"/>
</dbReference>
<dbReference type="GO" id="GO:0006780">
    <property type="term" value="P:uroporphyrinogen III biosynthetic process"/>
    <property type="evidence" value="ECO:0007669"/>
    <property type="project" value="UniProtKB-UniRule"/>
</dbReference>
<dbReference type="OrthoDB" id="9787650at2"/>
<evidence type="ECO:0000256" key="7">
    <source>
        <dbReference type="ARBA" id="ARBA00040167"/>
    </source>
</evidence>
<keyword evidence="5 9" id="KW-0627">Porphyrin biosynthesis</keyword>
<dbReference type="InterPro" id="IPR039793">
    <property type="entry name" value="UROS/Hem4"/>
</dbReference>